<sequence length="82" mass="9345">MHVLASSPDENSRSADSGGESWGAGEQEIWLEQTAWKQIAESRLWGTAARNSFGYSQRFVLIFSGEDEDEDEVEYEIWNTKK</sequence>
<organism evidence="1 2">
    <name type="scientific">Candida boidinii</name>
    <name type="common">Yeast</name>
    <dbReference type="NCBI Taxonomy" id="5477"/>
    <lineage>
        <taxon>Eukaryota</taxon>
        <taxon>Fungi</taxon>
        <taxon>Dikarya</taxon>
        <taxon>Ascomycota</taxon>
        <taxon>Saccharomycotina</taxon>
        <taxon>Pichiomycetes</taxon>
        <taxon>Pichiales</taxon>
        <taxon>Pichiaceae</taxon>
        <taxon>Ogataea</taxon>
        <taxon>Ogataea/Candida clade</taxon>
    </lineage>
</organism>
<name>A0ACB5TKI5_CANBO</name>
<gene>
    <name evidence="1" type="ORF">Cboi01_000184700</name>
</gene>
<evidence type="ECO:0000313" key="2">
    <source>
        <dbReference type="Proteomes" id="UP001165101"/>
    </source>
</evidence>
<dbReference type="Proteomes" id="UP001165101">
    <property type="component" value="Unassembled WGS sequence"/>
</dbReference>
<protein>
    <submittedName>
        <fullName evidence="1">Unnamed protein product</fullName>
    </submittedName>
</protein>
<reference evidence="1" key="1">
    <citation type="submission" date="2023-04" db="EMBL/GenBank/DDBJ databases">
        <title>Candida boidinii NBRC 1967.</title>
        <authorList>
            <person name="Ichikawa N."/>
            <person name="Sato H."/>
            <person name="Tonouchi N."/>
        </authorList>
    </citation>
    <scope>NUCLEOTIDE SEQUENCE</scope>
    <source>
        <strain evidence="1">NBRC 1967</strain>
    </source>
</reference>
<keyword evidence="2" id="KW-1185">Reference proteome</keyword>
<dbReference type="EMBL" id="BSXV01000743">
    <property type="protein sequence ID" value="GME90440.1"/>
    <property type="molecule type" value="Genomic_DNA"/>
</dbReference>
<accession>A0ACB5TKI5</accession>
<evidence type="ECO:0000313" key="1">
    <source>
        <dbReference type="EMBL" id="GME90440.1"/>
    </source>
</evidence>
<comment type="caution">
    <text evidence="1">The sequence shown here is derived from an EMBL/GenBank/DDBJ whole genome shotgun (WGS) entry which is preliminary data.</text>
</comment>
<proteinExistence type="predicted"/>